<accession>X1T1J5</accession>
<proteinExistence type="predicted"/>
<feature type="non-terminal residue" evidence="2">
    <location>
        <position position="55"/>
    </location>
</feature>
<evidence type="ECO:0000259" key="1">
    <source>
        <dbReference type="Pfam" id="PF22700"/>
    </source>
</evidence>
<evidence type="ECO:0000313" key="2">
    <source>
        <dbReference type="EMBL" id="GAI99053.1"/>
    </source>
</evidence>
<feature type="domain" description="Diphosphomevalonate decarboxylase-like N-terminal" evidence="1">
    <location>
        <begin position="7"/>
        <end position="52"/>
    </location>
</feature>
<dbReference type="Pfam" id="PF22700">
    <property type="entry name" value="MVD-like_N"/>
    <property type="match status" value="1"/>
</dbReference>
<organism evidence="2">
    <name type="scientific">marine sediment metagenome</name>
    <dbReference type="NCBI Taxonomy" id="412755"/>
    <lineage>
        <taxon>unclassified sequences</taxon>
        <taxon>metagenomes</taxon>
        <taxon>ecological metagenomes</taxon>
    </lineage>
</organism>
<dbReference type="Gene3D" id="3.30.230.10">
    <property type="match status" value="1"/>
</dbReference>
<sequence>MKSSAIAHSNIALIKYWGRWKKAPPELNIPSNDSVSITKHGFSGNTHLQSHTTIE</sequence>
<dbReference type="AlphaFoldDB" id="X1T1J5"/>
<protein>
    <recommendedName>
        <fullName evidence="1">Diphosphomevalonate decarboxylase-like N-terminal domain-containing protein</fullName>
    </recommendedName>
</protein>
<dbReference type="EMBL" id="BARW01021072">
    <property type="protein sequence ID" value="GAI99053.1"/>
    <property type="molecule type" value="Genomic_DNA"/>
</dbReference>
<name>X1T1J5_9ZZZZ</name>
<dbReference type="InterPro" id="IPR014721">
    <property type="entry name" value="Ribsml_uS5_D2-typ_fold_subgr"/>
</dbReference>
<gene>
    <name evidence="2" type="ORF">S12H4_35472</name>
</gene>
<comment type="caution">
    <text evidence="2">The sequence shown here is derived from an EMBL/GenBank/DDBJ whole genome shotgun (WGS) entry which is preliminary data.</text>
</comment>
<dbReference type="InterPro" id="IPR053859">
    <property type="entry name" value="MVD-like_N"/>
</dbReference>
<reference evidence="2" key="1">
    <citation type="journal article" date="2014" name="Front. Microbiol.">
        <title>High frequency of phylogenetically diverse reductive dehalogenase-homologous genes in deep subseafloor sedimentary metagenomes.</title>
        <authorList>
            <person name="Kawai M."/>
            <person name="Futagami T."/>
            <person name="Toyoda A."/>
            <person name="Takaki Y."/>
            <person name="Nishi S."/>
            <person name="Hori S."/>
            <person name="Arai W."/>
            <person name="Tsubouchi T."/>
            <person name="Morono Y."/>
            <person name="Uchiyama I."/>
            <person name="Ito T."/>
            <person name="Fujiyama A."/>
            <person name="Inagaki F."/>
            <person name="Takami H."/>
        </authorList>
    </citation>
    <scope>NUCLEOTIDE SEQUENCE</scope>
    <source>
        <strain evidence="2">Expedition CK06-06</strain>
    </source>
</reference>